<dbReference type="Pfam" id="PF00144">
    <property type="entry name" value="Beta-lactamase"/>
    <property type="match status" value="1"/>
</dbReference>
<reference evidence="2 3" key="1">
    <citation type="submission" date="2020-06" db="EMBL/GenBank/DDBJ databases">
        <title>Genomic analysis of Salicibibacter sp. NKC21-4.</title>
        <authorList>
            <person name="Oh Y.J."/>
        </authorList>
    </citation>
    <scope>NUCLEOTIDE SEQUENCE [LARGE SCALE GENOMIC DNA]</scope>
    <source>
        <strain evidence="2 3">NKC21-4</strain>
    </source>
</reference>
<dbReference type="Gene3D" id="3.40.710.10">
    <property type="entry name" value="DD-peptidase/beta-lactamase superfamily"/>
    <property type="match status" value="1"/>
</dbReference>
<gene>
    <name evidence="2" type="ORF">HUG20_09815</name>
</gene>
<evidence type="ECO:0000313" key="3">
    <source>
        <dbReference type="Proteomes" id="UP000595349"/>
    </source>
</evidence>
<protein>
    <submittedName>
        <fullName evidence="2">Beta-lactamase family protein</fullName>
    </submittedName>
</protein>
<evidence type="ECO:0000259" key="1">
    <source>
        <dbReference type="Pfam" id="PF00144"/>
    </source>
</evidence>
<sequence>MDKNKFEAFANEQIEQHKIPGTMIAIHKNGTDMYERGFGYRDGEQKLSVTSQTVFGIGSITKSMTCVAILQLQEAGKLSVHDSVLTYLLEFKTPDEAKTKQMTIHHFMTHSSGIPPLPTLFYANKNSMEMEGSIEQFKAMGMEWDDEQTAIDTNEDLFTFLAEQDYKLLGEPGQYMSYSNDAYALLGIIIERVSGRNYTEYMKEHLFNPLGMNNTFFSPEEIKDQNEVTLLYTTEPSGDEVEIAASSLWWDAPAMYAAGYVKSTADDMLRYGELFSNDHPTVLTQESINAMIFPHIQMQPGVYYGYGWMVSPDYYGTTLIEHSGGIKGVSASFAILPKKGIKGVCLTNIAGAPANPILMGGLNLASERDPNENYLQYEDYEWSNEERQLLQGNYVSKEGNNVEIKEQDEQLVVVSYGMELPARSVGPQQMTVQFHGQETYIEGIYIDQEIKRISFGGRQLIKR</sequence>
<dbReference type="AlphaFoldDB" id="A0A7T6ZAX1"/>
<dbReference type="InterPro" id="IPR012338">
    <property type="entry name" value="Beta-lactam/transpept-like"/>
</dbReference>
<dbReference type="KEGG" id="scib:HUG20_09815"/>
<dbReference type="PANTHER" id="PTHR46825">
    <property type="entry name" value="D-ALANYL-D-ALANINE-CARBOXYPEPTIDASE/ENDOPEPTIDASE AMPH"/>
    <property type="match status" value="1"/>
</dbReference>
<accession>A0A7T6ZAX1</accession>
<dbReference type="SUPFAM" id="SSF56601">
    <property type="entry name" value="beta-lactamase/transpeptidase-like"/>
    <property type="match status" value="1"/>
</dbReference>
<organism evidence="2 3">
    <name type="scientific">Salicibibacter cibi</name>
    <dbReference type="NCBI Taxonomy" id="2743001"/>
    <lineage>
        <taxon>Bacteria</taxon>
        <taxon>Bacillati</taxon>
        <taxon>Bacillota</taxon>
        <taxon>Bacilli</taxon>
        <taxon>Bacillales</taxon>
        <taxon>Bacillaceae</taxon>
        <taxon>Salicibibacter</taxon>
    </lineage>
</organism>
<evidence type="ECO:0000313" key="2">
    <source>
        <dbReference type="EMBL" id="QQK80153.1"/>
    </source>
</evidence>
<name>A0A7T6ZAX1_9BACI</name>
<keyword evidence="3" id="KW-1185">Reference proteome</keyword>
<dbReference type="Proteomes" id="UP000595349">
    <property type="component" value="Chromosome"/>
</dbReference>
<proteinExistence type="predicted"/>
<dbReference type="PANTHER" id="PTHR46825:SF9">
    <property type="entry name" value="BETA-LACTAMASE-RELATED DOMAIN-CONTAINING PROTEIN"/>
    <property type="match status" value="1"/>
</dbReference>
<dbReference type="RefSeq" id="WP_200084143.1">
    <property type="nucleotide sequence ID" value="NZ_CP054706.1"/>
</dbReference>
<dbReference type="InterPro" id="IPR050491">
    <property type="entry name" value="AmpC-like"/>
</dbReference>
<feature type="domain" description="Beta-lactamase-related" evidence="1">
    <location>
        <begin position="7"/>
        <end position="352"/>
    </location>
</feature>
<dbReference type="EMBL" id="CP054706">
    <property type="protein sequence ID" value="QQK80153.1"/>
    <property type="molecule type" value="Genomic_DNA"/>
</dbReference>
<dbReference type="InterPro" id="IPR001466">
    <property type="entry name" value="Beta-lactam-related"/>
</dbReference>